<feature type="transmembrane region" description="Helical" evidence="14">
    <location>
        <begin position="234"/>
        <end position="255"/>
    </location>
</feature>
<keyword evidence="12 14" id="KW-0472">Membrane</keyword>
<feature type="compositionally biased region" description="Low complexity" evidence="13">
    <location>
        <begin position="37"/>
        <end position="50"/>
    </location>
</feature>
<name>A0AAD2FTD3_9STRA</name>
<evidence type="ECO:0000313" key="17">
    <source>
        <dbReference type="Proteomes" id="UP001295423"/>
    </source>
</evidence>
<feature type="transmembrane region" description="Helical" evidence="14">
    <location>
        <begin position="261"/>
        <end position="282"/>
    </location>
</feature>
<dbReference type="Pfam" id="PF03083">
    <property type="entry name" value="MtN3_slv"/>
    <property type="match status" value="2"/>
</dbReference>
<dbReference type="InterPro" id="IPR047664">
    <property type="entry name" value="SWEET"/>
</dbReference>
<evidence type="ECO:0000313" key="16">
    <source>
        <dbReference type="EMBL" id="CAJ1953037.1"/>
    </source>
</evidence>
<comment type="subcellular location">
    <subcellularLocation>
        <location evidence="1">Cell membrane</location>
        <topology evidence="1">Multi-pass membrane protein</topology>
    </subcellularLocation>
    <subcellularLocation>
        <location evidence="2">Golgi apparatus membrane</location>
        <topology evidence="2">Multi-pass membrane protein</topology>
    </subcellularLocation>
</comment>
<dbReference type="PANTHER" id="PTHR10791">
    <property type="entry name" value="RAG1-ACTIVATING PROTEIN 1"/>
    <property type="match status" value="1"/>
</dbReference>
<evidence type="ECO:0000256" key="8">
    <source>
        <dbReference type="ARBA" id="ARBA00022692"/>
    </source>
</evidence>
<keyword evidence="11" id="KW-0333">Golgi apparatus</keyword>
<dbReference type="EMBL" id="CAKOGP040001814">
    <property type="protein sequence ID" value="CAJ1953037.1"/>
    <property type="molecule type" value="Genomic_DNA"/>
</dbReference>
<gene>
    <name evidence="16" type="ORF">CYCCA115_LOCUS13841</name>
</gene>
<evidence type="ECO:0000256" key="13">
    <source>
        <dbReference type="SAM" id="MobiDB-lite"/>
    </source>
</evidence>
<dbReference type="Gene3D" id="1.20.1280.290">
    <property type="match status" value="2"/>
</dbReference>
<feature type="chain" id="PRO_5041913180" description="Sugar transporter SWEET1" evidence="15">
    <location>
        <begin position="19"/>
        <end position="289"/>
    </location>
</feature>
<keyword evidence="7" id="KW-0762">Sugar transport</keyword>
<evidence type="ECO:0000256" key="7">
    <source>
        <dbReference type="ARBA" id="ARBA00022597"/>
    </source>
</evidence>
<keyword evidence="15" id="KW-0732">Signal</keyword>
<reference evidence="16" key="1">
    <citation type="submission" date="2023-08" db="EMBL/GenBank/DDBJ databases">
        <authorList>
            <person name="Audoor S."/>
            <person name="Bilcke G."/>
        </authorList>
    </citation>
    <scope>NUCLEOTIDE SEQUENCE</scope>
</reference>
<dbReference type="GO" id="GO:0000139">
    <property type="term" value="C:Golgi membrane"/>
    <property type="evidence" value="ECO:0007669"/>
    <property type="project" value="UniProtKB-SubCell"/>
</dbReference>
<keyword evidence="10 14" id="KW-1133">Transmembrane helix</keyword>
<dbReference type="PANTHER" id="PTHR10791:SF30">
    <property type="entry name" value="SUGAR TRANSPORTER SWEET1"/>
    <property type="match status" value="1"/>
</dbReference>
<feature type="transmembrane region" description="Helical" evidence="14">
    <location>
        <begin position="140"/>
        <end position="161"/>
    </location>
</feature>
<evidence type="ECO:0000256" key="12">
    <source>
        <dbReference type="ARBA" id="ARBA00023136"/>
    </source>
</evidence>
<keyword evidence="9" id="KW-0677">Repeat</keyword>
<dbReference type="FunFam" id="1.20.1280.290:FF:000004">
    <property type="entry name" value="Sugar transporter SWEET"/>
    <property type="match status" value="1"/>
</dbReference>
<evidence type="ECO:0000256" key="6">
    <source>
        <dbReference type="ARBA" id="ARBA00022475"/>
    </source>
</evidence>
<feature type="region of interest" description="Disordered" evidence="13">
    <location>
        <begin position="22"/>
        <end position="54"/>
    </location>
</feature>
<evidence type="ECO:0000256" key="9">
    <source>
        <dbReference type="ARBA" id="ARBA00022737"/>
    </source>
</evidence>
<keyword evidence="8 14" id="KW-0812">Transmembrane</keyword>
<dbReference type="AlphaFoldDB" id="A0AAD2FTD3"/>
<feature type="transmembrane region" description="Helical" evidence="14">
    <location>
        <begin position="173"/>
        <end position="191"/>
    </location>
</feature>
<dbReference type="GO" id="GO:0051119">
    <property type="term" value="F:sugar transmembrane transporter activity"/>
    <property type="evidence" value="ECO:0007669"/>
    <property type="project" value="InterPro"/>
</dbReference>
<evidence type="ECO:0000256" key="10">
    <source>
        <dbReference type="ARBA" id="ARBA00022989"/>
    </source>
</evidence>
<evidence type="ECO:0000256" key="14">
    <source>
        <dbReference type="SAM" id="Phobius"/>
    </source>
</evidence>
<dbReference type="InterPro" id="IPR004316">
    <property type="entry name" value="SWEET_rpt"/>
</dbReference>
<evidence type="ECO:0000256" key="5">
    <source>
        <dbReference type="ARBA" id="ARBA00022448"/>
    </source>
</evidence>
<proteinExistence type="inferred from homology"/>
<keyword evidence="6" id="KW-1003">Cell membrane</keyword>
<evidence type="ECO:0000256" key="3">
    <source>
        <dbReference type="ARBA" id="ARBA00007809"/>
    </source>
</evidence>
<feature type="transmembrane region" description="Helical" evidence="14">
    <location>
        <begin position="115"/>
        <end position="134"/>
    </location>
</feature>
<dbReference type="GO" id="GO:0005886">
    <property type="term" value="C:plasma membrane"/>
    <property type="evidence" value="ECO:0007669"/>
    <property type="project" value="UniProtKB-SubCell"/>
</dbReference>
<feature type="transmembrane region" description="Helical" evidence="14">
    <location>
        <begin position="203"/>
        <end position="222"/>
    </location>
</feature>
<comment type="similarity">
    <text evidence="3">Belongs to the SWEET sugar transporter family.</text>
</comment>
<keyword evidence="17" id="KW-1185">Reference proteome</keyword>
<evidence type="ECO:0000256" key="15">
    <source>
        <dbReference type="SAM" id="SignalP"/>
    </source>
</evidence>
<sequence>MNSFRIATLLLLLSSGHSLQTPSTNLGAPGNHHSHLVNSKTSNNVSSTSSQRRQLDQKIQTLRGGSLSLSPGALQIAEKLAPKLGILTASALYLAPAGAVMNAVKKNDIGDLDPIPVTISSVVSVCWLVYGLSIQDPNVVLSNLLGCIGSIGFVFGILPLLRDNVKTLRKTQTVGIALSGATLCLWSFLGVTKASMAKVSDSLALFASGLFIVMSGSPLSSMGKVIAEKDSSSILGPLTVAQVINSSLWSFYGVAIKNSFVYGPNGIALVLGFAQLALKILYPANKKTA</sequence>
<accession>A0AAD2FTD3</accession>
<evidence type="ECO:0000256" key="2">
    <source>
        <dbReference type="ARBA" id="ARBA00004653"/>
    </source>
</evidence>
<evidence type="ECO:0000256" key="4">
    <source>
        <dbReference type="ARBA" id="ARBA00021741"/>
    </source>
</evidence>
<dbReference type="Proteomes" id="UP001295423">
    <property type="component" value="Unassembled WGS sequence"/>
</dbReference>
<organism evidence="16 17">
    <name type="scientific">Cylindrotheca closterium</name>
    <dbReference type="NCBI Taxonomy" id="2856"/>
    <lineage>
        <taxon>Eukaryota</taxon>
        <taxon>Sar</taxon>
        <taxon>Stramenopiles</taxon>
        <taxon>Ochrophyta</taxon>
        <taxon>Bacillariophyta</taxon>
        <taxon>Bacillariophyceae</taxon>
        <taxon>Bacillariophycidae</taxon>
        <taxon>Bacillariales</taxon>
        <taxon>Bacillariaceae</taxon>
        <taxon>Cylindrotheca</taxon>
    </lineage>
</organism>
<evidence type="ECO:0000256" key="1">
    <source>
        <dbReference type="ARBA" id="ARBA00004651"/>
    </source>
</evidence>
<comment type="caution">
    <text evidence="16">The sequence shown here is derived from an EMBL/GenBank/DDBJ whole genome shotgun (WGS) entry which is preliminary data.</text>
</comment>
<protein>
    <recommendedName>
        <fullName evidence="4">Sugar transporter SWEET1</fullName>
    </recommendedName>
</protein>
<feature type="signal peptide" evidence="15">
    <location>
        <begin position="1"/>
        <end position="18"/>
    </location>
</feature>
<keyword evidence="5" id="KW-0813">Transport</keyword>
<evidence type="ECO:0000256" key="11">
    <source>
        <dbReference type="ARBA" id="ARBA00023034"/>
    </source>
</evidence>